<accession>A0A518CFD6</accession>
<feature type="transmembrane region" description="Helical" evidence="1">
    <location>
        <begin position="108"/>
        <end position="131"/>
    </location>
</feature>
<keyword evidence="1" id="KW-0812">Transmembrane</keyword>
<feature type="transmembrane region" description="Helical" evidence="1">
    <location>
        <begin position="47"/>
        <end position="66"/>
    </location>
</feature>
<keyword evidence="1" id="KW-0472">Membrane</keyword>
<name>A0A518CFD6_9BACT</name>
<feature type="transmembrane region" description="Helical" evidence="1">
    <location>
        <begin position="6"/>
        <end position="26"/>
    </location>
</feature>
<keyword evidence="1" id="KW-1133">Transmembrane helix</keyword>
<dbReference type="Proteomes" id="UP000318626">
    <property type="component" value="Chromosome"/>
</dbReference>
<protein>
    <recommendedName>
        <fullName evidence="4">DUF4149 domain-containing protein</fullName>
    </recommendedName>
</protein>
<evidence type="ECO:0008006" key="4">
    <source>
        <dbReference type="Google" id="ProtNLM"/>
    </source>
</evidence>
<dbReference type="OrthoDB" id="290151at2"/>
<reference evidence="3" key="1">
    <citation type="submission" date="2019-02" db="EMBL/GenBank/DDBJ databases">
        <title>Deep-cultivation of Planctomycetes and their phenomic and genomic characterization uncovers novel biology.</title>
        <authorList>
            <person name="Wiegand S."/>
            <person name="Jogler M."/>
            <person name="Boedeker C."/>
            <person name="Pinto D."/>
            <person name="Vollmers J."/>
            <person name="Rivas-Marin E."/>
            <person name="Kohn T."/>
            <person name="Peeters S.H."/>
            <person name="Heuer A."/>
            <person name="Rast P."/>
            <person name="Oberbeckmann S."/>
            <person name="Bunk B."/>
            <person name="Jeske O."/>
            <person name="Meyerdierks A."/>
            <person name="Storesund J.E."/>
            <person name="Kallscheuer N."/>
            <person name="Luecker S."/>
            <person name="Lage O.M."/>
            <person name="Pohl T."/>
            <person name="Merkel B.J."/>
            <person name="Hornburger P."/>
            <person name="Mueller R.-W."/>
            <person name="Bruemmer F."/>
            <person name="Labrenz M."/>
            <person name="Spormann A.M."/>
            <person name="Op den Camp H."/>
            <person name="Overmann J."/>
            <person name="Amann R."/>
            <person name="Jetten M.S.M."/>
            <person name="Mascher T."/>
            <person name="Medema M.H."/>
            <person name="Devos D.P."/>
            <person name="Kaster A.-K."/>
            <person name="Ovreas L."/>
            <person name="Rohde M."/>
            <person name="Galperin M.Y."/>
            <person name="Jogler C."/>
        </authorList>
    </citation>
    <scope>NUCLEOTIDE SEQUENCE [LARGE SCALE GENOMIC DNA]</scope>
    <source>
        <strain evidence="3">Pan97</strain>
    </source>
</reference>
<dbReference type="RefSeq" id="WP_144977309.1">
    <property type="nucleotide sequence ID" value="NZ_CP036289.1"/>
</dbReference>
<gene>
    <name evidence="2" type="ORF">Pan97_50180</name>
</gene>
<sequence>MMPSLANLIFVAGLMHFGILIASALVPFRLDWKNQLASLPKLHWQMYWVYGGYVVLSIIAFGVISVTNATEIAAGSGLARAFCGYVCLFWLIRLGLQAVLDVKQHLTAWWLTAGYHTLSVIFLTLVLIYGWGAIHG</sequence>
<feature type="transmembrane region" description="Helical" evidence="1">
    <location>
        <begin position="78"/>
        <end position="96"/>
    </location>
</feature>
<dbReference type="AlphaFoldDB" id="A0A518CFD6"/>
<evidence type="ECO:0000313" key="2">
    <source>
        <dbReference type="EMBL" id="QDU77939.1"/>
    </source>
</evidence>
<organism evidence="2 3">
    <name type="scientific">Bremerella volcania</name>
    <dbReference type="NCBI Taxonomy" id="2527984"/>
    <lineage>
        <taxon>Bacteria</taxon>
        <taxon>Pseudomonadati</taxon>
        <taxon>Planctomycetota</taxon>
        <taxon>Planctomycetia</taxon>
        <taxon>Pirellulales</taxon>
        <taxon>Pirellulaceae</taxon>
        <taxon>Bremerella</taxon>
    </lineage>
</organism>
<proteinExistence type="predicted"/>
<evidence type="ECO:0000313" key="3">
    <source>
        <dbReference type="Proteomes" id="UP000318626"/>
    </source>
</evidence>
<evidence type="ECO:0000256" key="1">
    <source>
        <dbReference type="SAM" id="Phobius"/>
    </source>
</evidence>
<dbReference type="EMBL" id="CP036289">
    <property type="protein sequence ID" value="QDU77939.1"/>
    <property type="molecule type" value="Genomic_DNA"/>
</dbReference>
<keyword evidence="3" id="KW-1185">Reference proteome</keyword>
<dbReference type="KEGG" id="bvo:Pan97_50180"/>